<dbReference type="Proteomes" id="UP001290861">
    <property type="component" value="Unassembled WGS sequence"/>
</dbReference>
<dbReference type="SUPFAM" id="SSF51445">
    <property type="entry name" value="(Trans)glycosidases"/>
    <property type="match status" value="1"/>
</dbReference>
<keyword evidence="5" id="KW-0378">Hydrolase</keyword>
<gene>
    <name evidence="5" type="ORF">P9H32_15500</name>
</gene>
<dbReference type="InterPro" id="IPR013785">
    <property type="entry name" value="Aldolase_TIM"/>
</dbReference>
<evidence type="ECO:0000313" key="5">
    <source>
        <dbReference type="EMBL" id="MDZ8120036.1"/>
    </source>
</evidence>
<evidence type="ECO:0000256" key="1">
    <source>
        <dbReference type="SAM" id="SignalP"/>
    </source>
</evidence>
<keyword evidence="6" id="KW-1185">Reference proteome</keyword>
<evidence type="ECO:0000313" key="6">
    <source>
        <dbReference type="Proteomes" id="UP001290861"/>
    </source>
</evidence>
<feature type="chain" id="PRO_5045333182" evidence="1">
    <location>
        <begin position="25"/>
        <end position="653"/>
    </location>
</feature>
<sequence>MRQLIKNIQYTLLGVLMLCTAAQAAETKYRVQSPDGRIQLSLTDHESQLSYSLSWKGRTVLRDSEISLFPESSLSIDASEIEAMDQIWKPIWGQHSLMKDHCRQLRLKMHAGDLQYELLCRAYNDGVAFRFVVPEQAGKNGADIEYITEYNPLPKAEYWAPRTGAHEAAGPFMLDQAKAGSRAVMPTVIETDDDRFIGILESDLYSAERFEASSLLVDPSTMRASSSELYTGSKKIAKHEIKYAGEEVITPWRVILVGEQVGDLVVSQMPLNLAAPCELDDTSWIKPGKCLWDWRVLGYEADGFTYGVNTESYKRFIDFAAKYDIEYFLADAKWITKATPGKIIPPADLDIDAVMAYAAEKGVDVQLYYDRRKAKILNDDRVFPYYRGLGATGIKYGFMKNKAYFTRDATRRAAANQLLVNYHDDPCAMTGIERTLPNAITREYCHAQQDCKRAFSPSSFLKMAFLNALSGPLDQANGIFGLNGVNRGNRKYAPEELESFNSTVASEAARVLVSFGGLTFLPDAPEEYEKKADLFEFLQKMPATWDDSLIINSSMAEYITTARRSGDEWFVGSVIDENGGTLEIPLDFLEKEVTYTVTYYEDAPDTHFVTNRESYQVRMGEVTRSDTVAAKMAPGGGHCMWIRPAPACKPTGE</sequence>
<comment type="caution">
    <text evidence="5">The sequence shown here is derived from an EMBL/GenBank/DDBJ whole genome shotgun (WGS) entry which is preliminary data.</text>
</comment>
<protein>
    <submittedName>
        <fullName evidence="5">Glycoside hydrolase family 97 catalytic domain-containing protein</fullName>
    </submittedName>
</protein>
<dbReference type="Pfam" id="PF14509">
    <property type="entry name" value="GH97_C"/>
    <property type="match status" value="1"/>
</dbReference>
<reference evidence="5 6" key="1">
    <citation type="journal article" date="2024" name="Appl. Environ. Microbiol.">
        <title>Pontiella agarivorans sp. nov., a novel marine anaerobic bacterium capable of degrading macroalgal polysaccharides and fixing nitrogen.</title>
        <authorList>
            <person name="Liu N."/>
            <person name="Kivenson V."/>
            <person name="Peng X."/>
            <person name="Cui Z."/>
            <person name="Lankiewicz T.S."/>
            <person name="Gosselin K.M."/>
            <person name="English C.J."/>
            <person name="Blair E.M."/>
            <person name="O'Malley M.A."/>
            <person name="Valentine D.L."/>
        </authorList>
    </citation>
    <scope>NUCLEOTIDE SEQUENCE [LARGE SCALE GENOMIC DNA]</scope>
    <source>
        <strain evidence="5 6">NLcol2</strain>
    </source>
</reference>
<dbReference type="Pfam" id="PF10566">
    <property type="entry name" value="Glyco_hydro_97"/>
    <property type="match status" value="1"/>
</dbReference>
<dbReference type="InterPro" id="IPR019563">
    <property type="entry name" value="GH97_catalytic"/>
</dbReference>
<name>A0ABU5N0S0_9BACT</name>
<dbReference type="InterPro" id="IPR052720">
    <property type="entry name" value="Glycosyl_hydrolase_97"/>
</dbReference>
<feature type="domain" description="Glycosyl-hydrolase 97 C-terminal oligomerisation" evidence="4">
    <location>
        <begin position="544"/>
        <end position="642"/>
    </location>
</feature>
<feature type="signal peptide" evidence="1">
    <location>
        <begin position="1"/>
        <end position="24"/>
    </location>
</feature>
<evidence type="ECO:0000259" key="2">
    <source>
        <dbReference type="Pfam" id="PF10566"/>
    </source>
</evidence>
<dbReference type="Gene3D" id="2.70.98.10">
    <property type="match status" value="1"/>
</dbReference>
<dbReference type="InterPro" id="IPR029486">
    <property type="entry name" value="GH97_N"/>
</dbReference>
<keyword evidence="1" id="KW-0732">Signal</keyword>
<feature type="domain" description="Glycosyl-hydrolase 97 catalytic" evidence="2">
    <location>
        <begin position="301"/>
        <end position="443"/>
    </location>
</feature>
<dbReference type="InterPro" id="IPR014718">
    <property type="entry name" value="GH-type_carb-bd"/>
</dbReference>
<dbReference type="Pfam" id="PF14508">
    <property type="entry name" value="GH97_N"/>
    <property type="match status" value="1"/>
</dbReference>
<proteinExistence type="predicted"/>
<evidence type="ECO:0000259" key="4">
    <source>
        <dbReference type="Pfam" id="PF14509"/>
    </source>
</evidence>
<accession>A0ABU5N0S0</accession>
<dbReference type="PANTHER" id="PTHR35803">
    <property type="entry name" value="GLUCAN 1,4-ALPHA-GLUCOSIDASE SUSB-RELATED"/>
    <property type="match status" value="1"/>
</dbReference>
<dbReference type="RefSeq" id="WP_322609814.1">
    <property type="nucleotide sequence ID" value="NZ_JARVCO010000012.1"/>
</dbReference>
<dbReference type="GO" id="GO:0016787">
    <property type="term" value="F:hydrolase activity"/>
    <property type="evidence" value="ECO:0007669"/>
    <property type="project" value="UniProtKB-KW"/>
</dbReference>
<organism evidence="5 6">
    <name type="scientific">Pontiella agarivorans</name>
    <dbReference type="NCBI Taxonomy" id="3038953"/>
    <lineage>
        <taxon>Bacteria</taxon>
        <taxon>Pseudomonadati</taxon>
        <taxon>Kiritimatiellota</taxon>
        <taxon>Kiritimatiellia</taxon>
        <taxon>Kiritimatiellales</taxon>
        <taxon>Pontiellaceae</taxon>
        <taxon>Pontiella</taxon>
    </lineage>
</organism>
<dbReference type="EMBL" id="JARVCO010000012">
    <property type="protein sequence ID" value="MDZ8120036.1"/>
    <property type="molecule type" value="Genomic_DNA"/>
</dbReference>
<dbReference type="InterPro" id="IPR017853">
    <property type="entry name" value="GH"/>
</dbReference>
<dbReference type="Gene3D" id="3.20.20.70">
    <property type="entry name" value="Aldolase class I"/>
    <property type="match status" value="1"/>
</dbReference>
<feature type="domain" description="Glycosyl-hydrolase 97 N-terminal" evidence="3">
    <location>
        <begin position="31"/>
        <end position="276"/>
    </location>
</feature>
<dbReference type="InterPro" id="IPR029483">
    <property type="entry name" value="GH97_C"/>
</dbReference>
<evidence type="ECO:0000259" key="3">
    <source>
        <dbReference type="Pfam" id="PF14508"/>
    </source>
</evidence>